<keyword evidence="4" id="KW-1185">Reference proteome</keyword>
<evidence type="ECO:0000259" key="2">
    <source>
        <dbReference type="Pfam" id="PF03399"/>
    </source>
</evidence>
<feature type="compositionally biased region" description="Polar residues" evidence="1">
    <location>
        <begin position="520"/>
        <end position="538"/>
    </location>
</feature>
<dbReference type="EMBL" id="KQ085985">
    <property type="protein sequence ID" value="KLO12076.1"/>
    <property type="molecule type" value="Genomic_DNA"/>
</dbReference>
<feature type="compositionally biased region" description="Polar residues" evidence="1">
    <location>
        <begin position="500"/>
        <end position="512"/>
    </location>
</feature>
<evidence type="ECO:0000313" key="4">
    <source>
        <dbReference type="Proteomes" id="UP000053477"/>
    </source>
</evidence>
<feature type="region of interest" description="Disordered" evidence="1">
    <location>
        <begin position="1391"/>
        <end position="1452"/>
    </location>
</feature>
<dbReference type="GO" id="GO:0070390">
    <property type="term" value="C:transcription export complex 2"/>
    <property type="evidence" value="ECO:0007669"/>
    <property type="project" value="TreeGrafter"/>
</dbReference>
<gene>
    <name evidence="3" type="ORF">SCHPADRAFT_436815</name>
</gene>
<dbReference type="InterPro" id="IPR045107">
    <property type="entry name" value="SAC3/GANP/THP3"/>
</dbReference>
<dbReference type="GO" id="GO:0005737">
    <property type="term" value="C:cytoplasm"/>
    <property type="evidence" value="ECO:0007669"/>
    <property type="project" value="TreeGrafter"/>
</dbReference>
<feature type="region of interest" description="Disordered" evidence="1">
    <location>
        <begin position="641"/>
        <end position="749"/>
    </location>
</feature>
<feature type="compositionally biased region" description="Low complexity" evidence="1">
    <location>
        <begin position="677"/>
        <end position="689"/>
    </location>
</feature>
<dbReference type="InParanoid" id="A0A0H2S590"/>
<dbReference type="OrthoDB" id="264795at2759"/>
<sequence length="1476" mass="161659">MNTSLTVPAQSPPQRRGGAPGSAFGRGAGSKNKTWVANARSRGNSPSPGPSAEGRWERGGHRGGGRGAGSRAGAPVPNGRPLSRLSQTDASPPANFEPSNGLGGTLTPAMNGANKTWEELVKAREEERARAIREGKMDDPLIPKRLDEAITIVGTCPDMCPEFERYRRERENNLDKLECIIGPDGKPTKKVDHARAVKIYERGQGDKIIPSDLRPAPVLKRTLDYLFYTLLSAHAFSDAQAFVRDRSRAVRNDFTIQQDTSPTAIESFERCTRFHILSLHMMYGVQGFDRALEIQQGMNSLLSLKEFYDDTRTQYQSPNELEMRIYHRLGLIRDQHERNDKPPPHIAADPAFQLVTLFRSQVQAASAPITKQSKLRVNDEAMQTFGSLAGILREKGGNGMIFLIACFLEHNFGRGTVPEAEMDSILGGLSLSDIIDGTSGGGEQLAYDGVAEAEVDDMQAELSTHDQSEAMDADDDLDAFIGEDQEIQEQSAQEIEEETNQQPLGGNSSTPSPLKRSATDWLNNNFGGPPSQSTSSLAEQAKTPAGQALLDATRPSGSVFGQLVRSPSTSSPAFTGSEERPLSAFGSGGTSSAFGITTVKNVFGGPMFGASSSKPPLFPSPSPVPIFSANKEPVIEQNVSSMPLSVPSPPRTTSANTLDNSIASSSKPPSMPPPQTRNSSSPSNFRPNPYANPFVPKALSSPSPSTSSHTQKAALTPIRTDSLAKSPLSFSTSTPTTSHEGGIHLPEISTPPSLIFPATPATSTPVSKGFDSIGKGQGTPLSINTTSSFLKGSSSGLFRKAVAIDSPVAPPPLGRHGPISLPSTPTGTTSNAPFVVPPTPTTFPPPRGGILGLSNMSSESIVVSTPPPKALSSNSLFETVPVAEIPEPEKIETDVSPMVAKKPRSEDLHAMALRFSQTSSIVRRCLTLWKKRTADQREWKEACDRSEVYKQRLHESTSSVASSSRFSSPALSKRRRESVDVSLAPLRTRRRRDVSGQNYTVPRTDEELAQRLRENKKENERRWARGSFVQAIKGRVNGTAQGYEQTPSNWRVWLSMNPDNDRTAIFLEQKFNVPESGDWESESIFSIPISEGEVTSESFPGLLIFECAPLDGIPDEIERKYRVLDECSRLREIIESLPLLRHFTPSILVIMWDHPGEYKDLLDMLEKQKRDAVILDHHVLAISTGQSDFDEVFNLALSKLHLDLKGELVERWSLQDVFESLTAHWRDAFSMWADACNAIRTFNWRLFTHVSTSFVDSIIVMEKIALNIWDSTRSFDFPFPTLHFENEEDSSHIIYTLRSWLRSSVLDRDYLLSNLASADFSENFDPRAFFNHVLNLTYLHLRRYAANPDAIRSIPKALIDDSTSQLSDHLQLSQARLREVARTLPRATFKRNSNGYGYSSEADDSSRRSSPSPSSPLVNGNSSKRMRLSEASDAVEPPSPTPSHTASVADSSASVVTISMLRSLAKDILKTYGTKS</sequence>
<organism evidence="3 4">
    <name type="scientific">Schizopora paradoxa</name>
    <dbReference type="NCBI Taxonomy" id="27342"/>
    <lineage>
        <taxon>Eukaryota</taxon>
        <taxon>Fungi</taxon>
        <taxon>Dikarya</taxon>
        <taxon>Basidiomycota</taxon>
        <taxon>Agaricomycotina</taxon>
        <taxon>Agaricomycetes</taxon>
        <taxon>Hymenochaetales</taxon>
        <taxon>Schizoporaceae</taxon>
        <taxon>Schizopora</taxon>
    </lineage>
</organism>
<feature type="compositionally biased region" description="Gly residues" evidence="1">
    <location>
        <begin position="18"/>
        <end position="28"/>
    </location>
</feature>
<feature type="compositionally biased region" description="Polar residues" evidence="1">
    <location>
        <begin position="565"/>
        <end position="574"/>
    </location>
</feature>
<evidence type="ECO:0000313" key="3">
    <source>
        <dbReference type="EMBL" id="KLO12076.1"/>
    </source>
</evidence>
<feature type="compositionally biased region" description="Low complexity" evidence="1">
    <location>
        <begin position="40"/>
        <end position="53"/>
    </location>
</feature>
<feature type="region of interest" description="Disordered" evidence="1">
    <location>
        <begin position="991"/>
        <end position="1019"/>
    </location>
</feature>
<feature type="compositionally biased region" description="Basic and acidic residues" evidence="1">
    <location>
        <begin position="1003"/>
        <end position="1019"/>
    </location>
</feature>
<dbReference type="Gene3D" id="1.25.40.990">
    <property type="match status" value="1"/>
</dbReference>
<feature type="compositionally biased region" description="Low complexity" evidence="1">
    <location>
        <begin position="726"/>
        <end position="738"/>
    </location>
</feature>
<dbReference type="Pfam" id="PF03399">
    <property type="entry name" value="SAC3_GANP"/>
    <property type="match status" value="1"/>
</dbReference>
<feature type="compositionally biased region" description="Polar residues" evidence="1">
    <location>
        <begin position="1"/>
        <end position="13"/>
    </location>
</feature>
<dbReference type="InterPro" id="IPR005062">
    <property type="entry name" value="SAC3/GANP/THP3_conserved"/>
</dbReference>
<dbReference type="GO" id="GO:0006406">
    <property type="term" value="P:mRNA export from nucleus"/>
    <property type="evidence" value="ECO:0007669"/>
    <property type="project" value="TreeGrafter"/>
</dbReference>
<dbReference type="Proteomes" id="UP000053477">
    <property type="component" value="Unassembled WGS sequence"/>
</dbReference>
<protein>
    <recommendedName>
        <fullName evidence="2">SAC3/GANP/THP3 conserved domain-containing protein</fullName>
    </recommendedName>
</protein>
<feature type="region of interest" description="Disordered" evidence="1">
    <location>
        <begin position="1"/>
        <end position="111"/>
    </location>
</feature>
<proteinExistence type="predicted"/>
<feature type="region of interest" description="Disordered" evidence="1">
    <location>
        <begin position="488"/>
        <end position="542"/>
    </location>
</feature>
<dbReference type="PANTHER" id="PTHR12436:SF3">
    <property type="entry name" value="GERMINAL-CENTER ASSOCIATED NUCLEAR PROTEIN"/>
    <property type="match status" value="1"/>
</dbReference>
<feature type="domain" description="SAC3/GANP/THP3 conserved" evidence="2">
    <location>
        <begin position="159"/>
        <end position="413"/>
    </location>
</feature>
<accession>A0A0H2S590</accession>
<feature type="compositionally biased region" description="Polar residues" evidence="1">
    <location>
        <begin position="651"/>
        <end position="660"/>
    </location>
</feature>
<evidence type="ECO:0000256" key="1">
    <source>
        <dbReference type="SAM" id="MobiDB-lite"/>
    </source>
</evidence>
<dbReference type="PANTHER" id="PTHR12436">
    <property type="entry name" value="80 KDA MCM3-ASSOCIATED PROTEIN"/>
    <property type="match status" value="1"/>
</dbReference>
<feature type="region of interest" description="Disordered" evidence="1">
    <location>
        <begin position="558"/>
        <end position="590"/>
    </location>
</feature>
<reference evidence="3 4" key="1">
    <citation type="submission" date="2015-04" db="EMBL/GenBank/DDBJ databases">
        <title>Complete genome sequence of Schizopora paradoxa KUC8140, a cosmopolitan wood degrader in East Asia.</title>
        <authorList>
            <consortium name="DOE Joint Genome Institute"/>
            <person name="Min B."/>
            <person name="Park H."/>
            <person name="Jang Y."/>
            <person name="Kim J.-J."/>
            <person name="Kim K.H."/>
            <person name="Pangilinan J."/>
            <person name="Lipzen A."/>
            <person name="Riley R."/>
            <person name="Grigoriev I.V."/>
            <person name="Spatafora J.W."/>
            <person name="Choi I.-G."/>
        </authorList>
    </citation>
    <scope>NUCLEOTIDE SEQUENCE [LARGE SCALE GENOMIC DNA]</scope>
    <source>
        <strain evidence="3 4">KUC8140</strain>
    </source>
</reference>
<name>A0A0H2S590_9AGAM</name>
<dbReference type="STRING" id="27342.A0A0H2S590"/>